<name>L0PDG8_PNEJI</name>
<dbReference type="GO" id="GO:0005634">
    <property type="term" value="C:nucleus"/>
    <property type="evidence" value="ECO:0007669"/>
    <property type="project" value="UniProtKB-SubCell"/>
</dbReference>
<feature type="region of interest" description="Disordered" evidence="6">
    <location>
        <begin position="268"/>
        <end position="288"/>
    </location>
</feature>
<evidence type="ECO:0000256" key="3">
    <source>
        <dbReference type="ARBA" id="ARBA00023163"/>
    </source>
</evidence>
<dbReference type="SUPFAM" id="SSF46785">
    <property type="entry name" value="Winged helix' DNA-binding domain"/>
    <property type="match status" value="1"/>
</dbReference>
<evidence type="ECO:0000256" key="6">
    <source>
        <dbReference type="SAM" id="MobiDB-lite"/>
    </source>
</evidence>
<dbReference type="Proteomes" id="UP000010422">
    <property type="component" value="Unassembled WGS sequence"/>
</dbReference>
<evidence type="ECO:0000256" key="1">
    <source>
        <dbReference type="ARBA" id="ARBA00023015"/>
    </source>
</evidence>
<dbReference type="CDD" id="cd00059">
    <property type="entry name" value="FH_FOX"/>
    <property type="match status" value="1"/>
</dbReference>
<accession>L0PDG8</accession>
<dbReference type="EMBL" id="CAKM01000237">
    <property type="protein sequence ID" value="CCJ30149.1"/>
    <property type="molecule type" value="Genomic_DNA"/>
</dbReference>
<dbReference type="Pfam" id="PF00250">
    <property type="entry name" value="Forkhead"/>
    <property type="match status" value="1"/>
</dbReference>
<reference evidence="8 9" key="1">
    <citation type="journal article" date="2012" name="MBio">
        <title>De novo assembly of the Pneumocystis jirovecii genome from a single bronchoalveolar lavage fluid specimen from a patient.</title>
        <authorList>
            <person name="Cisse O.H."/>
            <person name="Pagni M."/>
            <person name="Hauser P.M."/>
        </authorList>
    </citation>
    <scope>NUCLEOTIDE SEQUENCE [LARGE SCALE GENOMIC DNA]</scope>
    <source>
        <strain evidence="8 9">SE8</strain>
    </source>
</reference>
<keyword evidence="3" id="KW-0804">Transcription</keyword>
<feature type="compositionally biased region" description="Polar residues" evidence="6">
    <location>
        <begin position="13"/>
        <end position="23"/>
    </location>
</feature>
<dbReference type="InterPro" id="IPR001766">
    <property type="entry name" value="Fork_head_dom"/>
</dbReference>
<dbReference type="AlphaFoldDB" id="L0PDG8"/>
<dbReference type="PANTHER" id="PTHR46078:SF2">
    <property type="entry name" value="FORK-HEAD DOMAIN-CONTAINING PROTEIN"/>
    <property type="match status" value="1"/>
</dbReference>
<dbReference type="InterPro" id="IPR036388">
    <property type="entry name" value="WH-like_DNA-bd_sf"/>
</dbReference>
<dbReference type="GO" id="GO:0000978">
    <property type="term" value="F:RNA polymerase II cis-regulatory region sequence-specific DNA binding"/>
    <property type="evidence" value="ECO:0007669"/>
    <property type="project" value="TreeGrafter"/>
</dbReference>
<evidence type="ECO:0000256" key="4">
    <source>
        <dbReference type="ARBA" id="ARBA00023242"/>
    </source>
</evidence>
<gene>
    <name evidence="8" type="ORF">PNEJI1_001841</name>
</gene>
<keyword evidence="2 5" id="KW-0238">DNA-binding</keyword>
<comment type="caution">
    <text evidence="8">The sequence shown here is derived from an EMBL/GenBank/DDBJ whole genome shotgun (WGS) entry which is preliminary data.</text>
</comment>
<dbReference type="SMART" id="SM00339">
    <property type="entry name" value="FH"/>
    <property type="match status" value="1"/>
</dbReference>
<dbReference type="InterPro" id="IPR045912">
    <property type="entry name" value="FOXJ2/3-like"/>
</dbReference>
<dbReference type="STRING" id="1209962.L0PDG8"/>
<sequence>MGQCPSLDKDWHTQLSSTSNEPSLLNKPYVNLPNTEPAYSYFYPTRTYLSSFYDKHLAERDRVLNQDSNAFVHENQTGVLTSSFCNPGTNILNNTGRSDASFSTFKQCQYHACSRGFLSPASSLDRETDYDFQFSDYNSPMMSGKISDGSFQALDGFPEYTEEFRESSPGSLDPPSHIVTGVSGKPCSYAQLIAYAISTSSTQKMTLSELYKWCTDNFPYFKESPSQSWKNTIRHNLSLNRNFIRVPRPVNEPGKGSYWTLSKFGPKHGVKVPDRQKSRGRPNSSHFCDSSLGSTNKLDEEKDSCYYW</sequence>
<keyword evidence="1" id="KW-0805">Transcription regulation</keyword>
<keyword evidence="4 5" id="KW-0539">Nucleus</keyword>
<feature type="region of interest" description="Disordered" evidence="6">
    <location>
        <begin position="1"/>
        <end position="24"/>
    </location>
</feature>
<evidence type="ECO:0000259" key="7">
    <source>
        <dbReference type="PROSITE" id="PS50039"/>
    </source>
</evidence>
<dbReference type="Gene3D" id="1.10.10.10">
    <property type="entry name" value="Winged helix-like DNA-binding domain superfamily/Winged helix DNA-binding domain"/>
    <property type="match status" value="1"/>
</dbReference>
<feature type="DNA-binding region" description="Fork-head" evidence="5">
    <location>
        <begin position="184"/>
        <end position="262"/>
    </location>
</feature>
<evidence type="ECO:0000256" key="5">
    <source>
        <dbReference type="PROSITE-ProRule" id="PRU00089"/>
    </source>
</evidence>
<dbReference type="VEuPathDB" id="FungiDB:PNEJI1_001841"/>
<dbReference type="InterPro" id="IPR036390">
    <property type="entry name" value="WH_DNA-bd_sf"/>
</dbReference>
<dbReference type="FunFam" id="1.10.10.10:FF:000135">
    <property type="entry name" value="forkhead box protein G1"/>
    <property type="match status" value="1"/>
</dbReference>
<dbReference type="GO" id="GO:0000981">
    <property type="term" value="F:DNA-binding transcription factor activity, RNA polymerase II-specific"/>
    <property type="evidence" value="ECO:0007669"/>
    <property type="project" value="TreeGrafter"/>
</dbReference>
<proteinExistence type="predicted"/>
<comment type="subcellular location">
    <subcellularLocation>
        <location evidence="5">Nucleus</location>
    </subcellularLocation>
</comment>
<evidence type="ECO:0000313" key="8">
    <source>
        <dbReference type="EMBL" id="CCJ30149.1"/>
    </source>
</evidence>
<dbReference type="InParanoid" id="L0PDG8"/>
<evidence type="ECO:0000256" key="2">
    <source>
        <dbReference type="ARBA" id="ARBA00023125"/>
    </source>
</evidence>
<protein>
    <recommendedName>
        <fullName evidence="7">Fork-head domain-containing protein</fullName>
    </recommendedName>
</protein>
<dbReference type="PRINTS" id="PR00053">
    <property type="entry name" value="FORKHEAD"/>
</dbReference>
<evidence type="ECO:0000313" key="9">
    <source>
        <dbReference type="Proteomes" id="UP000010422"/>
    </source>
</evidence>
<dbReference type="PANTHER" id="PTHR46078">
    <property type="entry name" value="FORKHEAD BOX PROTEIN J2 FAMILY MEMBER"/>
    <property type="match status" value="1"/>
</dbReference>
<feature type="domain" description="Fork-head" evidence="7">
    <location>
        <begin position="184"/>
        <end position="262"/>
    </location>
</feature>
<dbReference type="PROSITE" id="PS50039">
    <property type="entry name" value="FORK_HEAD_3"/>
    <property type="match status" value="1"/>
</dbReference>
<organism evidence="9">
    <name type="scientific">Pneumocystis jirovecii</name>
    <name type="common">Human pneumocystis pneumonia agent</name>
    <dbReference type="NCBI Taxonomy" id="42068"/>
    <lineage>
        <taxon>Eukaryota</taxon>
        <taxon>Fungi</taxon>
        <taxon>Dikarya</taxon>
        <taxon>Ascomycota</taxon>
        <taxon>Taphrinomycotina</taxon>
        <taxon>Pneumocystomycetes</taxon>
        <taxon>Pneumocystaceae</taxon>
        <taxon>Pneumocystis</taxon>
    </lineage>
</organism>